<dbReference type="AlphaFoldDB" id="A0A2S0KF54"/>
<name>A0A2S0KF54_9ACTN</name>
<sequence length="79" mass="8903">MVARELYRAGEHFLAVRWLSGLPPEHPIWRTADEGSLATLYLVIWSQEGGKTRADVLPRLTSLWRSLFPGSWDSAPDPA</sequence>
<protein>
    <submittedName>
        <fullName evidence="1">Uncharacterized protein</fullName>
    </submittedName>
</protein>
<reference evidence="1 2" key="1">
    <citation type="submission" date="2018-03" db="EMBL/GenBank/DDBJ databases">
        <title>Characteristics and genome of n-alkane degrading marine bacteria Gordonia iterans isolated from crude oil contaminated in Tae-an, South Korea.</title>
        <authorList>
            <person name="Lee S.-S."/>
            <person name="Kim H."/>
        </authorList>
    </citation>
    <scope>NUCLEOTIDE SEQUENCE [LARGE SCALE GENOMIC DNA]</scope>
    <source>
        <strain evidence="1 2">Co17</strain>
    </source>
</reference>
<evidence type="ECO:0000313" key="1">
    <source>
        <dbReference type="EMBL" id="AVM00261.1"/>
    </source>
</evidence>
<keyword evidence="2" id="KW-1185">Reference proteome</keyword>
<dbReference type="EMBL" id="CP027433">
    <property type="protein sequence ID" value="AVM00261.1"/>
    <property type="molecule type" value="Genomic_DNA"/>
</dbReference>
<evidence type="ECO:0000313" key="2">
    <source>
        <dbReference type="Proteomes" id="UP000239814"/>
    </source>
</evidence>
<accession>A0A2S0KF54</accession>
<organism evidence="1 2">
    <name type="scientific">Gordonia iterans</name>
    <dbReference type="NCBI Taxonomy" id="1004901"/>
    <lineage>
        <taxon>Bacteria</taxon>
        <taxon>Bacillati</taxon>
        <taxon>Actinomycetota</taxon>
        <taxon>Actinomycetes</taxon>
        <taxon>Mycobacteriales</taxon>
        <taxon>Gordoniaceae</taxon>
        <taxon>Gordonia</taxon>
    </lineage>
</organism>
<dbReference type="Proteomes" id="UP000239814">
    <property type="component" value="Chromosome"/>
</dbReference>
<gene>
    <name evidence="1" type="ORF">C6V83_08255</name>
</gene>
<dbReference type="KEGG" id="git:C6V83_08255"/>
<proteinExistence type="predicted"/>